<dbReference type="WBParaSite" id="PEQ_0000384501-mRNA-1">
    <property type="protein sequence ID" value="PEQ_0000384501-mRNA-1"/>
    <property type="gene ID" value="PEQ_0000384501"/>
</dbReference>
<dbReference type="Proteomes" id="UP000887564">
    <property type="component" value="Unplaced"/>
</dbReference>
<accession>A0A914RC33</accession>
<sequence>MIHVAAEILRKQFIREFFASGDNGCMVMEGGILFVNKSDGRPTGDAFVMFDDEAAGQLALTKHKHTIGSRYIELFSYVHNHSRRSFEHSNQQIID</sequence>
<evidence type="ECO:0000313" key="4">
    <source>
        <dbReference type="WBParaSite" id="PEQ_0000384501-mRNA-1"/>
    </source>
</evidence>
<name>A0A914RC33_PAREQ</name>
<evidence type="ECO:0000313" key="3">
    <source>
        <dbReference type="Proteomes" id="UP000887564"/>
    </source>
</evidence>
<keyword evidence="1" id="KW-0677">Repeat</keyword>
<dbReference type="GO" id="GO:0003723">
    <property type="term" value="F:RNA binding"/>
    <property type="evidence" value="ECO:0007669"/>
    <property type="project" value="UniProtKB-KW"/>
</dbReference>
<dbReference type="SUPFAM" id="SSF54928">
    <property type="entry name" value="RNA-binding domain, RBD"/>
    <property type="match status" value="1"/>
</dbReference>
<proteinExistence type="predicted"/>
<reference evidence="4" key="1">
    <citation type="submission" date="2022-11" db="UniProtKB">
        <authorList>
            <consortium name="WormBaseParasite"/>
        </authorList>
    </citation>
    <scope>IDENTIFICATION</scope>
</reference>
<dbReference type="InterPro" id="IPR012677">
    <property type="entry name" value="Nucleotide-bd_a/b_plait_sf"/>
</dbReference>
<dbReference type="PANTHER" id="PTHR13976">
    <property type="entry name" value="HETEROGENEOUS NUCLEAR RIBONUCLEOPROTEIN-RELATED"/>
    <property type="match status" value="1"/>
</dbReference>
<evidence type="ECO:0000256" key="2">
    <source>
        <dbReference type="ARBA" id="ARBA00022884"/>
    </source>
</evidence>
<dbReference type="InterPro" id="IPR050666">
    <property type="entry name" value="ESRP"/>
</dbReference>
<dbReference type="InterPro" id="IPR035979">
    <property type="entry name" value="RBD_domain_sf"/>
</dbReference>
<protein>
    <submittedName>
        <fullName evidence="4">RRM domain-containing protein</fullName>
    </submittedName>
</protein>
<keyword evidence="2" id="KW-0694">RNA-binding</keyword>
<organism evidence="3 4">
    <name type="scientific">Parascaris equorum</name>
    <name type="common">Equine roundworm</name>
    <dbReference type="NCBI Taxonomy" id="6256"/>
    <lineage>
        <taxon>Eukaryota</taxon>
        <taxon>Metazoa</taxon>
        <taxon>Ecdysozoa</taxon>
        <taxon>Nematoda</taxon>
        <taxon>Chromadorea</taxon>
        <taxon>Rhabditida</taxon>
        <taxon>Spirurina</taxon>
        <taxon>Ascaridomorpha</taxon>
        <taxon>Ascaridoidea</taxon>
        <taxon>Ascarididae</taxon>
        <taxon>Parascaris</taxon>
    </lineage>
</organism>
<keyword evidence="3" id="KW-1185">Reference proteome</keyword>
<dbReference type="Gene3D" id="3.30.70.330">
    <property type="match status" value="1"/>
</dbReference>
<evidence type="ECO:0000256" key="1">
    <source>
        <dbReference type="ARBA" id="ARBA00022737"/>
    </source>
</evidence>
<dbReference type="AlphaFoldDB" id="A0A914RC33"/>